<dbReference type="WBParaSite" id="Gr19_v10_g6488.t1">
    <property type="protein sequence ID" value="Gr19_v10_g6488.t1"/>
    <property type="gene ID" value="Gr19_v10_g6488"/>
</dbReference>
<dbReference type="AlphaFoldDB" id="A0A914I4B4"/>
<feature type="region of interest" description="Disordered" evidence="1">
    <location>
        <begin position="1"/>
        <end position="49"/>
    </location>
</feature>
<reference evidence="3" key="1">
    <citation type="submission" date="2022-11" db="UniProtKB">
        <authorList>
            <consortium name="WormBaseParasite"/>
        </authorList>
    </citation>
    <scope>IDENTIFICATION</scope>
</reference>
<protein>
    <submittedName>
        <fullName evidence="3">Uncharacterized protein</fullName>
    </submittedName>
</protein>
<organism evidence="2 3">
    <name type="scientific">Globodera rostochiensis</name>
    <name type="common">Golden nematode worm</name>
    <name type="synonym">Heterodera rostochiensis</name>
    <dbReference type="NCBI Taxonomy" id="31243"/>
    <lineage>
        <taxon>Eukaryota</taxon>
        <taxon>Metazoa</taxon>
        <taxon>Ecdysozoa</taxon>
        <taxon>Nematoda</taxon>
        <taxon>Chromadorea</taxon>
        <taxon>Rhabditida</taxon>
        <taxon>Tylenchina</taxon>
        <taxon>Tylenchomorpha</taxon>
        <taxon>Tylenchoidea</taxon>
        <taxon>Heteroderidae</taxon>
        <taxon>Heteroderinae</taxon>
        <taxon>Globodera</taxon>
    </lineage>
</organism>
<evidence type="ECO:0000313" key="3">
    <source>
        <dbReference type="WBParaSite" id="Gr19_v10_g6488.t1"/>
    </source>
</evidence>
<dbReference type="Proteomes" id="UP000887572">
    <property type="component" value="Unplaced"/>
</dbReference>
<evidence type="ECO:0000313" key="2">
    <source>
        <dbReference type="Proteomes" id="UP000887572"/>
    </source>
</evidence>
<feature type="compositionally biased region" description="Basic and acidic residues" evidence="1">
    <location>
        <begin position="34"/>
        <end position="46"/>
    </location>
</feature>
<evidence type="ECO:0000256" key="1">
    <source>
        <dbReference type="SAM" id="MobiDB-lite"/>
    </source>
</evidence>
<keyword evidence="2" id="KW-1185">Reference proteome</keyword>
<accession>A0A914I4B4</accession>
<proteinExistence type="predicted"/>
<sequence>MPGNYYIGESGKKFGTEPGNLPSREPLVGLQWSPHRDEDPGSDHGPLDYGCLKSTMSKNEDRRCHVLYMPRPTIPFALDMLNTGHTDGEKQRSGQFKLFEPIEQPELLEQFELLASELLEQTGQIEHSELLELCELFDQIEHYTDYSTPKKY</sequence>
<name>A0A914I4B4_GLORO</name>